<dbReference type="InterPro" id="IPR018228">
    <property type="entry name" value="DNase_TatD-rel_CS"/>
</dbReference>
<dbReference type="VEuPathDB" id="MicrosporidiaDB:G9O61_00g002460"/>
<dbReference type="Gene3D" id="3.20.20.140">
    <property type="entry name" value="Metal-dependent hydrolases"/>
    <property type="match status" value="1"/>
</dbReference>
<dbReference type="PROSITE" id="PS01091">
    <property type="entry name" value="TATD_3"/>
    <property type="match status" value="1"/>
</dbReference>
<dbReference type="GO" id="GO:0046872">
    <property type="term" value="F:metal ion binding"/>
    <property type="evidence" value="ECO:0007669"/>
    <property type="project" value="UniProtKB-KW"/>
</dbReference>
<proteinExistence type="inferred from homology"/>
<dbReference type="Pfam" id="PF01026">
    <property type="entry name" value="TatD_DNase"/>
    <property type="match status" value="1"/>
</dbReference>
<evidence type="ECO:0000256" key="5">
    <source>
        <dbReference type="PIRSR" id="PIRSR005902-1"/>
    </source>
</evidence>
<dbReference type="Proteomes" id="UP000034350">
    <property type="component" value="Unassembled WGS sequence"/>
</dbReference>
<sequence>MIVDISCNITDSQFKNVEDTILKCKEAKVIPIFVGVDYTTSLKSCNYAEKFDTLFYAGIHPLYSENSVYIPVNSDRCIAIGECGLDYYRLQFSSIETQKRIFKVQLDLKAERYFLHCRDSHRDFMEILSDYNFKGVVHSFTGTVEESKEIIKKGLFIGINGCSLKNEEGIEVVKNLPLNSILVETDSPYCKIRKSYAGYKFVNNYQKHKSNEPYLIYEIIEAIANIKNIPINILLDTLLSNNINFYGERLVECFEKWRL</sequence>
<evidence type="ECO:0000256" key="2">
    <source>
        <dbReference type="ARBA" id="ARBA00022722"/>
    </source>
</evidence>
<dbReference type="GO" id="GO:0008296">
    <property type="term" value="F:3'-5'-DNA exonuclease activity"/>
    <property type="evidence" value="ECO:0007669"/>
    <property type="project" value="TreeGrafter"/>
</dbReference>
<dbReference type="InterPro" id="IPR050891">
    <property type="entry name" value="TatD-type_Hydrolase"/>
</dbReference>
<keyword evidence="3 5" id="KW-0479">Metal-binding</keyword>
<feature type="binding site" evidence="5">
    <location>
        <position position="82"/>
    </location>
    <ligand>
        <name>a divalent metal cation</name>
        <dbReference type="ChEBI" id="CHEBI:60240"/>
        <label>1</label>
    </ligand>
</feature>
<evidence type="ECO:0000256" key="1">
    <source>
        <dbReference type="ARBA" id="ARBA00009275"/>
    </source>
</evidence>
<protein>
    <submittedName>
        <fullName evidence="6">Deoxyribonuclease-like protein</fullName>
    </submittedName>
</protein>
<keyword evidence="2" id="KW-0540">Nuclease</keyword>
<evidence type="ECO:0000256" key="3">
    <source>
        <dbReference type="ARBA" id="ARBA00022723"/>
    </source>
</evidence>
<dbReference type="InterPro" id="IPR001130">
    <property type="entry name" value="TatD-like"/>
</dbReference>
<dbReference type="GO" id="GO:0005829">
    <property type="term" value="C:cytosol"/>
    <property type="evidence" value="ECO:0007669"/>
    <property type="project" value="TreeGrafter"/>
</dbReference>
<dbReference type="CDD" id="cd01310">
    <property type="entry name" value="TatD_DNAse"/>
    <property type="match status" value="1"/>
</dbReference>
<dbReference type="OMA" id="YGGSQKH"/>
<keyword evidence="7" id="KW-1185">Reference proteome</keyword>
<dbReference type="PANTHER" id="PTHR10060">
    <property type="entry name" value="TATD FAMILY DEOXYRIBONUCLEASE"/>
    <property type="match status" value="1"/>
</dbReference>
<feature type="binding site" evidence="5">
    <location>
        <position position="138"/>
    </location>
    <ligand>
        <name>a divalent metal cation</name>
        <dbReference type="ChEBI" id="CHEBI:60240"/>
        <label>2</label>
    </ligand>
</feature>
<reference evidence="6 7" key="1">
    <citation type="journal article" date="2015" name="Environ. Microbiol.">
        <title>Genome analyses suggest the presence of polyploidy and recent human-driven expansions in eight global populations of the honeybee pathogen Nosema ceranae.</title>
        <authorList>
            <person name="Pelin A."/>
            <person name="Selman M."/>
            <person name="Aris-Brosou S."/>
            <person name="Farinelli L."/>
            <person name="Corradi N."/>
        </authorList>
    </citation>
    <scope>NUCLEOTIDE SEQUENCE [LARGE SCALE GENOMIC DNA]</scope>
    <source>
        <strain evidence="6 7">PA08 1199</strain>
    </source>
</reference>
<evidence type="ECO:0000313" key="7">
    <source>
        <dbReference type="Proteomes" id="UP000034350"/>
    </source>
</evidence>
<dbReference type="RefSeq" id="XP_024332444.1">
    <property type="nucleotide sequence ID" value="XM_024473591.1"/>
</dbReference>
<feature type="binding site" evidence="5">
    <location>
        <position position="116"/>
    </location>
    <ligand>
        <name>a divalent metal cation</name>
        <dbReference type="ChEBI" id="CHEBI:60240"/>
        <label>2</label>
    </ligand>
</feature>
<gene>
    <name evidence="6" type="ORF">AAJ76_1000145040</name>
</gene>
<accession>A0A0F9YW89</accession>
<comment type="caution">
    <text evidence="6">The sequence shown here is derived from an EMBL/GenBank/DDBJ whole genome shotgun (WGS) entry which is preliminary data.</text>
</comment>
<dbReference type="SMR" id="A0A0F9YW89"/>
<dbReference type="AlphaFoldDB" id="A0A0F9YW89"/>
<dbReference type="VEuPathDB" id="MicrosporidiaDB:NCER_101798"/>
<dbReference type="InterPro" id="IPR032466">
    <property type="entry name" value="Metal_Hydrolase"/>
</dbReference>
<dbReference type="EMBL" id="JPQZ01000001">
    <property type="protein sequence ID" value="KKO76702.1"/>
    <property type="molecule type" value="Genomic_DNA"/>
</dbReference>
<dbReference type="PANTHER" id="PTHR10060:SF15">
    <property type="entry name" value="DEOXYRIBONUCLEASE TATDN1"/>
    <property type="match status" value="1"/>
</dbReference>
<dbReference type="PIRSF" id="PIRSF005902">
    <property type="entry name" value="DNase_TatD"/>
    <property type="match status" value="1"/>
</dbReference>
<evidence type="ECO:0000256" key="4">
    <source>
        <dbReference type="ARBA" id="ARBA00022801"/>
    </source>
</evidence>
<name>A0A0F9YW89_9MICR</name>
<dbReference type="VEuPathDB" id="MicrosporidiaDB:AAJ76_1000145040"/>
<evidence type="ECO:0000313" key="6">
    <source>
        <dbReference type="EMBL" id="KKO76702.1"/>
    </source>
</evidence>
<dbReference type="OrthoDB" id="6079689at2759"/>
<dbReference type="SUPFAM" id="SSF51556">
    <property type="entry name" value="Metallo-dependent hydrolases"/>
    <property type="match status" value="1"/>
</dbReference>
<comment type="similarity">
    <text evidence="1">Belongs to the metallo-dependent hydrolases superfamily. TatD-type hydrolase family.</text>
</comment>
<feature type="binding site" evidence="5">
    <location>
        <position position="186"/>
    </location>
    <ligand>
        <name>a divalent metal cation</name>
        <dbReference type="ChEBI" id="CHEBI:60240"/>
        <label>1</label>
    </ligand>
</feature>
<organism evidence="6 7">
    <name type="scientific">Vairimorpha ceranae</name>
    <dbReference type="NCBI Taxonomy" id="40302"/>
    <lineage>
        <taxon>Eukaryota</taxon>
        <taxon>Fungi</taxon>
        <taxon>Fungi incertae sedis</taxon>
        <taxon>Microsporidia</taxon>
        <taxon>Nosematidae</taxon>
        <taxon>Vairimorpha</taxon>
    </lineage>
</organism>
<keyword evidence="4" id="KW-0378">Hydrolase</keyword>
<dbReference type="GeneID" id="36318485"/>